<gene>
    <name evidence="7" type="ORF">BCR43DRAFT_481978</name>
</gene>
<evidence type="ECO:0000256" key="1">
    <source>
        <dbReference type="ARBA" id="ARBA00004141"/>
    </source>
</evidence>
<dbReference type="OrthoDB" id="10267969at2759"/>
<protein>
    <submittedName>
        <fullName evidence="7">Uncharacterized protein</fullName>
    </submittedName>
</protein>
<dbReference type="STRING" id="13706.A0A1X2HSZ3"/>
<dbReference type="GO" id="GO:0016020">
    <property type="term" value="C:membrane"/>
    <property type="evidence" value="ECO:0007669"/>
    <property type="project" value="UniProtKB-SubCell"/>
</dbReference>
<comment type="caution">
    <text evidence="7">The sequence shown here is derived from an EMBL/GenBank/DDBJ whole genome shotgun (WGS) entry which is preliminary data.</text>
</comment>
<evidence type="ECO:0000313" key="8">
    <source>
        <dbReference type="Proteomes" id="UP000242180"/>
    </source>
</evidence>
<dbReference type="EMBL" id="MCGN01000001">
    <property type="protein sequence ID" value="ORZ02679.1"/>
    <property type="molecule type" value="Genomic_DNA"/>
</dbReference>
<keyword evidence="8" id="KW-1185">Reference proteome</keyword>
<feature type="transmembrane region" description="Helical" evidence="6">
    <location>
        <begin position="21"/>
        <end position="44"/>
    </location>
</feature>
<name>A0A1X2HSZ3_SYNRA</name>
<dbReference type="InterPro" id="IPR007248">
    <property type="entry name" value="Mpv17_PMP22"/>
</dbReference>
<keyword evidence="3 6" id="KW-0812">Transmembrane</keyword>
<proteinExistence type="inferred from homology"/>
<dbReference type="PANTHER" id="PTHR11266">
    <property type="entry name" value="PEROXISOMAL MEMBRANE PROTEIN 2, PXMP2 MPV17"/>
    <property type="match status" value="1"/>
</dbReference>
<organism evidence="7 8">
    <name type="scientific">Syncephalastrum racemosum</name>
    <name type="common">Filamentous fungus</name>
    <dbReference type="NCBI Taxonomy" id="13706"/>
    <lineage>
        <taxon>Eukaryota</taxon>
        <taxon>Fungi</taxon>
        <taxon>Fungi incertae sedis</taxon>
        <taxon>Mucoromycota</taxon>
        <taxon>Mucoromycotina</taxon>
        <taxon>Mucoromycetes</taxon>
        <taxon>Mucorales</taxon>
        <taxon>Syncephalastraceae</taxon>
        <taxon>Syncephalastrum</taxon>
    </lineage>
</organism>
<dbReference type="InParanoid" id="A0A1X2HSZ3"/>
<dbReference type="Proteomes" id="UP000242180">
    <property type="component" value="Unassembled WGS sequence"/>
</dbReference>
<sequence length="241" mass="27879">MQCIRAVGRVYNRNYESRPMLTLCVTNACLGAISDGLAQAIGFYDYHRNHPKDHPYSAALEGTLPEHVRQHESLWAPPPRFDPWRTVRFALYNFSVAPIVGKWYILLDRFFPMPKTIVSSAAKRLADKITIKRMAVDQLVFAPSSLVVFFTTMGFIESRSWEGVREKFRDAYTPALIANYKVWPVVQFINFKFMPLPYRLPFVSSLGILWNAYLSWINNAAKQEKLVHDRLDHTMQDSEET</sequence>
<reference evidence="7 8" key="1">
    <citation type="submission" date="2016-07" db="EMBL/GenBank/DDBJ databases">
        <title>Pervasive Adenine N6-methylation of Active Genes in Fungi.</title>
        <authorList>
            <consortium name="DOE Joint Genome Institute"/>
            <person name="Mondo S.J."/>
            <person name="Dannebaum R.O."/>
            <person name="Kuo R.C."/>
            <person name="Labutti K."/>
            <person name="Haridas S."/>
            <person name="Kuo A."/>
            <person name="Salamov A."/>
            <person name="Ahrendt S.R."/>
            <person name="Lipzen A."/>
            <person name="Sullivan W."/>
            <person name="Andreopoulos W.B."/>
            <person name="Clum A."/>
            <person name="Lindquist E."/>
            <person name="Daum C."/>
            <person name="Ramamoorthy G.K."/>
            <person name="Gryganskyi A."/>
            <person name="Culley D."/>
            <person name="Magnuson J.K."/>
            <person name="James T.Y."/>
            <person name="O'Malley M.A."/>
            <person name="Stajich J.E."/>
            <person name="Spatafora J.W."/>
            <person name="Visel A."/>
            <person name="Grigoriev I.V."/>
        </authorList>
    </citation>
    <scope>NUCLEOTIDE SEQUENCE [LARGE SCALE GENOMIC DNA]</scope>
    <source>
        <strain evidence="7 8">NRRL 2496</strain>
    </source>
</reference>
<keyword evidence="5 6" id="KW-0472">Membrane</keyword>
<evidence type="ECO:0000313" key="7">
    <source>
        <dbReference type="EMBL" id="ORZ02679.1"/>
    </source>
</evidence>
<keyword evidence="4 6" id="KW-1133">Transmembrane helix</keyword>
<accession>A0A1X2HSZ3</accession>
<feature type="transmembrane region" description="Helical" evidence="6">
    <location>
        <begin position="89"/>
        <end position="107"/>
    </location>
</feature>
<dbReference type="AlphaFoldDB" id="A0A1X2HSZ3"/>
<dbReference type="PANTHER" id="PTHR11266:SF50">
    <property type="entry name" value="VACUOLAR MEMBRANE PROTEIN YOR292C"/>
    <property type="match status" value="1"/>
</dbReference>
<feature type="transmembrane region" description="Helical" evidence="6">
    <location>
        <begin position="198"/>
        <end position="216"/>
    </location>
</feature>
<comment type="similarity">
    <text evidence="2 6">Belongs to the peroxisomal membrane protein PXMP2/4 family.</text>
</comment>
<evidence type="ECO:0000256" key="3">
    <source>
        <dbReference type="ARBA" id="ARBA00022692"/>
    </source>
</evidence>
<dbReference type="OMA" id="FRVMPIQ"/>
<evidence type="ECO:0000256" key="2">
    <source>
        <dbReference type="ARBA" id="ARBA00006824"/>
    </source>
</evidence>
<dbReference type="GO" id="GO:0005739">
    <property type="term" value="C:mitochondrion"/>
    <property type="evidence" value="ECO:0007669"/>
    <property type="project" value="TreeGrafter"/>
</dbReference>
<feature type="transmembrane region" description="Helical" evidence="6">
    <location>
        <begin position="139"/>
        <end position="156"/>
    </location>
</feature>
<evidence type="ECO:0000256" key="4">
    <source>
        <dbReference type="ARBA" id="ARBA00022989"/>
    </source>
</evidence>
<dbReference type="FunCoup" id="A0A1X2HSZ3">
    <property type="interactions" value="393"/>
</dbReference>
<comment type="subcellular location">
    <subcellularLocation>
        <location evidence="1">Membrane</location>
        <topology evidence="1">Multi-pass membrane protein</topology>
    </subcellularLocation>
</comment>
<evidence type="ECO:0000256" key="6">
    <source>
        <dbReference type="RuleBase" id="RU363053"/>
    </source>
</evidence>
<evidence type="ECO:0000256" key="5">
    <source>
        <dbReference type="ARBA" id="ARBA00023136"/>
    </source>
</evidence>
<dbReference type="Pfam" id="PF04117">
    <property type="entry name" value="Mpv17_PMP22"/>
    <property type="match status" value="1"/>
</dbReference>